<evidence type="ECO:0000256" key="2">
    <source>
        <dbReference type="ARBA" id="ARBA00023125"/>
    </source>
</evidence>
<dbReference type="SUPFAM" id="SSF46689">
    <property type="entry name" value="Homeodomain-like"/>
    <property type="match status" value="2"/>
</dbReference>
<evidence type="ECO:0000259" key="6">
    <source>
        <dbReference type="PROSITE" id="PS50977"/>
    </source>
</evidence>
<dbReference type="InterPro" id="IPR050109">
    <property type="entry name" value="HTH-type_TetR-like_transc_reg"/>
</dbReference>
<feature type="region of interest" description="Disordered" evidence="5">
    <location>
        <begin position="1"/>
        <end position="20"/>
    </location>
</feature>
<evidence type="ECO:0000313" key="7">
    <source>
        <dbReference type="EMBL" id="EQB02563.1"/>
    </source>
</evidence>
<keyword evidence="3" id="KW-0804">Transcription</keyword>
<dbReference type="PANTHER" id="PTHR30055:SF146">
    <property type="entry name" value="HTH-TYPE TRANSCRIPTIONAL DUAL REGULATOR CECR"/>
    <property type="match status" value="1"/>
</dbReference>
<sequence>MGQHQRAITEEAGTEGEPPSQRVRHLLAVARAEFVARGFDAVSIDAIARAGGVSKETIYRHFADKEALFRAALEAAGAEFTARAQAVHQAAAHPRIELAGLARTIIDATVDQGMFSVLWVATSVAQRMPDFASLLHDQQWTRMEPVRLALEEYARQQGLGRHVPLELALDFGSLAVEGPAMLMGFPPPAAAERDRMAGQAALLFSQGIGPWIGEAGSGAEAGAAANEAARPDSLSGPPDHIRTLLDVAARHFLEQGFEGANLDVIGAEARVGRGTLYRHFGSKAGLFAAALRQHARRMAAIAAPPPLPEGLMDRGALEAFLDKAIAALASLPSIRLHRAAISQSRRDPETGRAVFTLLRAPWVDALLRWLAPVNAGGDREWLARQLLVLATRGNRLLGAERVVSATDRRRYAERAASIFLDGFTSLL</sequence>
<dbReference type="PANTHER" id="PTHR30055">
    <property type="entry name" value="HTH-TYPE TRANSCRIPTIONAL REGULATOR RUTR"/>
    <property type="match status" value="1"/>
</dbReference>
<dbReference type="RefSeq" id="WP_021239318.1">
    <property type="nucleotide sequence ID" value="NZ_ATHO01000145.1"/>
</dbReference>
<feature type="domain" description="HTH tetR-type" evidence="6">
    <location>
        <begin position="238"/>
        <end position="298"/>
    </location>
</feature>
<gene>
    <name evidence="7" type="ORF">L288_16340</name>
</gene>
<dbReference type="GO" id="GO:0003700">
    <property type="term" value="F:DNA-binding transcription factor activity"/>
    <property type="evidence" value="ECO:0007669"/>
    <property type="project" value="TreeGrafter"/>
</dbReference>
<dbReference type="Gene3D" id="1.10.357.10">
    <property type="entry name" value="Tetracycline Repressor, domain 2"/>
    <property type="match status" value="2"/>
</dbReference>
<keyword evidence="2 4" id="KW-0238">DNA-binding</keyword>
<protein>
    <recommendedName>
        <fullName evidence="6">HTH tetR-type domain-containing protein</fullName>
    </recommendedName>
</protein>
<evidence type="ECO:0000256" key="4">
    <source>
        <dbReference type="PROSITE-ProRule" id="PRU00335"/>
    </source>
</evidence>
<feature type="domain" description="HTH tetR-type" evidence="6">
    <location>
        <begin position="20"/>
        <end position="80"/>
    </location>
</feature>
<keyword evidence="8" id="KW-1185">Reference proteome</keyword>
<dbReference type="EMBL" id="ATHO01000145">
    <property type="protein sequence ID" value="EQB02563.1"/>
    <property type="molecule type" value="Genomic_DNA"/>
</dbReference>
<accession>T0GRF2</accession>
<dbReference type="InterPro" id="IPR009057">
    <property type="entry name" value="Homeodomain-like_sf"/>
</dbReference>
<reference evidence="7 8" key="1">
    <citation type="journal article" date="2013" name="Genome Announc.">
        <title>Draft Genome Sequence of Sphingobium quisquiliarum Strain P25T, a Novel Hexachlorocyclohexane (HCH)-Degrading Bacterium Isolated from an HCH Dumpsite.</title>
        <authorList>
            <person name="Kumar Singh A."/>
            <person name="Sangwan N."/>
            <person name="Sharma A."/>
            <person name="Gupta V."/>
            <person name="Khurana J.P."/>
            <person name="Lal R."/>
        </authorList>
    </citation>
    <scope>NUCLEOTIDE SEQUENCE [LARGE SCALE GENOMIC DNA]</scope>
    <source>
        <strain evidence="7 8">P25</strain>
    </source>
</reference>
<dbReference type="AlphaFoldDB" id="T0GRF2"/>
<evidence type="ECO:0000256" key="3">
    <source>
        <dbReference type="ARBA" id="ARBA00023163"/>
    </source>
</evidence>
<proteinExistence type="predicted"/>
<dbReference type="GO" id="GO:0000976">
    <property type="term" value="F:transcription cis-regulatory region binding"/>
    <property type="evidence" value="ECO:0007669"/>
    <property type="project" value="TreeGrafter"/>
</dbReference>
<dbReference type="InterPro" id="IPR039536">
    <property type="entry name" value="TetR_C_Proteobacteria"/>
</dbReference>
<evidence type="ECO:0000313" key="8">
    <source>
        <dbReference type="Proteomes" id="UP000015525"/>
    </source>
</evidence>
<dbReference type="Proteomes" id="UP000015525">
    <property type="component" value="Unassembled WGS sequence"/>
</dbReference>
<name>T0GRF2_9SPHN</name>
<keyword evidence="1" id="KW-0805">Transcription regulation</keyword>
<feature type="DNA-binding region" description="H-T-H motif" evidence="4">
    <location>
        <begin position="43"/>
        <end position="62"/>
    </location>
</feature>
<comment type="caution">
    <text evidence="7">The sequence shown here is derived from an EMBL/GenBank/DDBJ whole genome shotgun (WGS) entry which is preliminary data.</text>
</comment>
<feature type="DNA-binding region" description="H-T-H motif" evidence="4">
    <location>
        <begin position="261"/>
        <end position="280"/>
    </location>
</feature>
<dbReference type="InterPro" id="IPR001647">
    <property type="entry name" value="HTH_TetR"/>
</dbReference>
<evidence type="ECO:0000256" key="5">
    <source>
        <dbReference type="SAM" id="MobiDB-lite"/>
    </source>
</evidence>
<dbReference type="PRINTS" id="PR00455">
    <property type="entry name" value="HTHTETR"/>
</dbReference>
<dbReference type="Pfam" id="PF14246">
    <property type="entry name" value="TetR_C_7"/>
    <property type="match status" value="1"/>
</dbReference>
<dbReference type="PATRIC" id="fig|1329909.3.peg.3145"/>
<dbReference type="Pfam" id="PF00440">
    <property type="entry name" value="TetR_N"/>
    <property type="match status" value="2"/>
</dbReference>
<dbReference type="PROSITE" id="PS50977">
    <property type="entry name" value="HTH_TETR_2"/>
    <property type="match status" value="2"/>
</dbReference>
<evidence type="ECO:0000256" key="1">
    <source>
        <dbReference type="ARBA" id="ARBA00023015"/>
    </source>
</evidence>
<organism evidence="7 8">
    <name type="scientific">Sphingobium quisquiliarum P25</name>
    <dbReference type="NCBI Taxonomy" id="1329909"/>
    <lineage>
        <taxon>Bacteria</taxon>
        <taxon>Pseudomonadati</taxon>
        <taxon>Pseudomonadota</taxon>
        <taxon>Alphaproteobacteria</taxon>
        <taxon>Sphingomonadales</taxon>
        <taxon>Sphingomonadaceae</taxon>
        <taxon>Sphingobium</taxon>
    </lineage>
</organism>
<dbReference type="FunFam" id="1.10.10.60:FF:000141">
    <property type="entry name" value="TetR family transcriptional regulator"/>
    <property type="match status" value="1"/>
</dbReference>